<evidence type="ECO:0000313" key="3">
    <source>
        <dbReference type="Proteomes" id="UP000605676"/>
    </source>
</evidence>
<gene>
    <name evidence="2" type="ORF">JIV24_04935</name>
</gene>
<protein>
    <submittedName>
        <fullName evidence="2">Helix-turn-helix domain-containing protein</fullName>
    </submittedName>
</protein>
<evidence type="ECO:0000259" key="1">
    <source>
        <dbReference type="Pfam" id="PF12728"/>
    </source>
</evidence>
<keyword evidence="3" id="KW-1185">Reference proteome</keyword>
<feature type="domain" description="Helix-turn-helix" evidence="1">
    <location>
        <begin position="19"/>
        <end position="86"/>
    </location>
</feature>
<dbReference type="Proteomes" id="UP000605676">
    <property type="component" value="Unassembled WGS sequence"/>
</dbReference>
<dbReference type="Pfam" id="PF12728">
    <property type="entry name" value="HTH_17"/>
    <property type="match status" value="1"/>
</dbReference>
<dbReference type="EMBL" id="JAENRR010000008">
    <property type="protein sequence ID" value="MBK3516678.1"/>
    <property type="molecule type" value="Genomic_DNA"/>
</dbReference>
<evidence type="ECO:0000313" key="2">
    <source>
        <dbReference type="EMBL" id="MBK3516678.1"/>
    </source>
</evidence>
<dbReference type="RefSeq" id="WP_200463909.1">
    <property type="nucleotide sequence ID" value="NZ_JAENRR010000008.1"/>
</dbReference>
<organism evidence="2 3">
    <name type="scientific">Carboxylicivirga marina</name>
    <dbReference type="NCBI Taxonomy" id="2800988"/>
    <lineage>
        <taxon>Bacteria</taxon>
        <taxon>Pseudomonadati</taxon>
        <taxon>Bacteroidota</taxon>
        <taxon>Bacteroidia</taxon>
        <taxon>Marinilabiliales</taxon>
        <taxon>Marinilabiliaceae</taxon>
        <taxon>Carboxylicivirga</taxon>
    </lineage>
</organism>
<sequence>MPRPKQTLQVICDINTKRYLSTKEAMAYLDVSANTLENWRTEGVMIKQNVAGRLKDKILQLPYYKAGKGTSMIRYKRTEIDSFIEQAFKVAN</sequence>
<proteinExistence type="predicted"/>
<accession>A0ABS1HG96</accession>
<reference evidence="2 3" key="1">
    <citation type="submission" date="2021-01" db="EMBL/GenBank/DDBJ databases">
        <title>Carboxyliciviraga sp.nov., isolated from coastal sediments.</title>
        <authorList>
            <person name="Lu D."/>
            <person name="Zhang T."/>
        </authorList>
    </citation>
    <scope>NUCLEOTIDE SEQUENCE [LARGE SCALE GENOMIC DNA]</scope>
    <source>
        <strain evidence="2 3">N1Y132</strain>
    </source>
</reference>
<dbReference type="InterPro" id="IPR041657">
    <property type="entry name" value="HTH_17"/>
</dbReference>
<name>A0ABS1HG96_9BACT</name>
<comment type="caution">
    <text evidence="2">The sequence shown here is derived from an EMBL/GenBank/DDBJ whole genome shotgun (WGS) entry which is preliminary data.</text>
</comment>